<dbReference type="Pfam" id="PF04955">
    <property type="entry name" value="HupE_UreJ"/>
    <property type="match status" value="1"/>
</dbReference>
<accession>A0AAE3QLF0</accession>
<keyword evidence="1" id="KW-0472">Membrane</keyword>
<organism evidence="2 3">
    <name type="scientific">Ferirhizobium litorale</name>
    <dbReference type="NCBI Taxonomy" id="2927786"/>
    <lineage>
        <taxon>Bacteria</taxon>
        <taxon>Pseudomonadati</taxon>
        <taxon>Pseudomonadota</taxon>
        <taxon>Alphaproteobacteria</taxon>
        <taxon>Hyphomicrobiales</taxon>
        <taxon>Rhizobiaceae</taxon>
        <taxon>Ferirhizobium</taxon>
    </lineage>
</organism>
<feature type="transmembrane region" description="Helical" evidence="1">
    <location>
        <begin position="209"/>
        <end position="229"/>
    </location>
</feature>
<evidence type="ECO:0000313" key="2">
    <source>
        <dbReference type="EMBL" id="MDI7925203.1"/>
    </source>
</evidence>
<dbReference type="InterPro" id="IPR007038">
    <property type="entry name" value="HupE_UreJ"/>
</dbReference>
<reference evidence="2" key="1">
    <citation type="submission" date="2022-03" db="EMBL/GenBank/DDBJ databases">
        <title>Fererhizobium litorale gen. nov., sp. nov., isolated from sandy sediments of the Sea of Japan seashore.</title>
        <authorList>
            <person name="Romanenko L."/>
            <person name="Kurilenko V."/>
            <person name="Otstavnykh N."/>
            <person name="Svetashev V."/>
            <person name="Tekutyeva L."/>
            <person name="Isaeva M."/>
            <person name="Mikhailov V."/>
        </authorList>
    </citation>
    <scope>NUCLEOTIDE SEQUENCE</scope>
    <source>
        <strain evidence="2">KMM 9576</strain>
    </source>
</reference>
<name>A0AAE3QLF0_9HYPH</name>
<sequence>MSSDDRGTKSVHGEMRPTKPTKIGPLAWDALTFRYASFLGTCSVVAGIPSLALAHTGSTDTSGFVHGFSHPISVLDHVVAMIMVGVLAWQLGGRALWLLPATFLMVMAIGGTLGVLGIGVPFVEVGIALSVLVLGVIVALEVRAPAAVAMGIVGLFAVFHGHAHGAEMPETVEGVAYALGFVAATTVLHVAGLSIGLLLGKVFEKKGALAVKSTGAVAALAGAGLLIGLI</sequence>
<proteinExistence type="predicted"/>
<keyword evidence="3" id="KW-1185">Reference proteome</keyword>
<evidence type="ECO:0000313" key="3">
    <source>
        <dbReference type="Proteomes" id="UP001161580"/>
    </source>
</evidence>
<dbReference type="EMBL" id="JALDYZ010000027">
    <property type="protein sequence ID" value="MDI7925203.1"/>
    <property type="molecule type" value="Genomic_DNA"/>
</dbReference>
<keyword evidence="1" id="KW-1133">Transmembrane helix</keyword>
<feature type="transmembrane region" description="Helical" evidence="1">
    <location>
        <begin position="68"/>
        <end position="89"/>
    </location>
</feature>
<dbReference type="RefSeq" id="WP_311789362.1">
    <property type="nucleotide sequence ID" value="NZ_JALDYY010000028.1"/>
</dbReference>
<feature type="transmembrane region" description="Helical" evidence="1">
    <location>
        <begin position="175"/>
        <end position="197"/>
    </location>
</feature>
<feature type="transmembrane region" description="Helical" evidence="1">
    <location>
        <begin position="96"/>
        <end position="116"/>
    </location>
</feature>
<dbReference type="AlphaFoldDB" id="A0AAE3QLF0"/>
<keyword evidence="1" id="KW-0812">Transmembrane</keyword>
<feature type="transmembrane region" description="Helical" evidence="1">
    <location>
        <begin position="122"/>
        <end position="140"/>
    </location>
</feature>
<dbReference type="Proteomes" id="UP001161580">
    <property type="component" value="Unassembled WGS sequence"/>
</dbReference>
<gene>
    <name evidence="2" type="ORF">MRS75_24485</name>
</gene>
<feature type="transmembrane region" description="Helical" evidence="1">
    <location>
        <begin position="26"/>
        <end position="48"/>
    </location>
</feature>
<feature type="transmembrane region" description="Helical" evidence="1">
    <location>
        <begin position="147"/>
        <end position="163"/>
    </location>
</feature>
<protein>
    <submittedName>
        <fullName evidence="2">HupE/UreJ family protein</fullName>
    </submittedName>
</protein>
<comment type="caution">
    <text evidence="2">The sequence shown here is derived from an EMBL/GenBank/DDBJ whole genome shotgun (WGS) entry which is preliminary data.</text>
</comment>
<evidence type="ECO:0000256" key="1">
    <source>
        <dbReference type="SAM" id="Phobius"/>
    </source>
</evidence>